<dbReference type="GO" id="GO:0006412">
    <property type="term" value="P:translation"/>
    <property type="evidence" value="ECO:0007669"/>
    <property type="project" value="UniProtKB-UniRule"/>
</dbReference>
<dbReference type="GO" id="GO:0003735">
    <property type="term" value="F:structural constituent of ribosome"/>
    <property type="evidence" value="ECO:0007669"/>
    <property type="project" value="InterPro"/>
</dbReference>
<keyword evidence="1 5" id="KW-0699">rRNA-binding</keyword>
<evidence type="ECO:0000313" key="7">
    <source>
        <dbReference type="EMBL" id="VFP78807.1"/>
    </source>
</evidence>
<accession>A0A451CZH7</accession>
<dbReference type="Proteomes" id="UP000294364">
    <property type="component" value="Chromosome"/>
</dbReference>
<dbReference type="InterPro" id="IPR011035">
    <property type="entry name" value="Ribosomal_bL25/Gln-tRNA_synth"/>
</dbReference>
<comment type="similarity">
    <text evidence="5">Belongs to the bacterial ribosomal protein bL25 family.</text>
</comment>
<dbReference type="HAMAP" id="MF_01336">
    <property type="entry name" value="Ribosomal_bL25"/>
    <property type="match status" value="1"/>
</dbReference>
<keyword evidence="3 5" id="KW-0689">Ribosomal protein</keyword>
<dbReference type="PANTHER" id="PTHR33284">
    <property type="entry name" value="RIBOSOMAL PROTEIN L25/GLN-TRNA SYNTHETASE, ANTI-CODON-BINDING DOMAIN-CONTAINING PROTEIN"/>
    <property type="match status" value="1"/>
</dbReference>
<dbReference type="AlphaFoldDB" id="A0A451CZH7"/>
<dbReference type="RefSeq" id="WP_157992104.1">
    <property type="nucleotide sequence ID" value="NZ_LR217698.1"/>
</dbReference>
<dbReference type="InterPro" id="IPR020055">
    <property type="entry name" value="Ribosomal_bL25_short"/>
</dbReference>
<evidence type="ECO:0000256" key="4">
    <source>
        <dbReference type="ARBA" id="ARBA00023274"/>
    </source>
</evidence>
<evidence type="ECO:0000256" key="2">
    <source>
        <dbReference type="ARBA" id="ARBA00022884"/>
    </source>
</evidence>
<organism evidence="7 8">
    <name type="scientific">Candidatus Erwinia haradaeae</name>
    <dbReference type="NCBI Taxonomy" id="1922217"/>
    <lineage>
        <taxon>Bacteria</taxon>
        <taxon>Pseudomonadati</taxon>
        <taxon>Pseudomonadota</taxon>
        <taxon>Gammaproteobacteria</taxon>
        <taxon>Enterobacterales</taxon>
        <taxon>Erwiniaceae</taxon>
        <taxon>Erwinia</taxon>
    </lineage>
</organism>
<dbReference type="OrthoDB" id="9806411at2"/>
<proteinExistence type="inferred from homology"/>
<dbReference type="Gene3D" id="2.40.240.10">
    <property type="entry name" value="Ribosomal Protein L25, Chain P"/>
    <property type="match status" value="1"/>
</dbReference>
<dbReference type="EMBL" id="LR217698">
    <property type="protein sequence ID" value="VFP78807.1"/>
    <property type="molecule type" value="Genomic_DNA"/>
</dbReference>
<dbReference type="NCBIfam" id="NF004612">
    <property type="entry name" value="PRK05943.1"/>
    <property type="match status" value="1"/>
</dbReference>
<dbReference type="InterPro" id="IPR020930">
    <property type="entry name" value="Ribosomal_uL5_bac-type"/>
</dbReference>
<keyword evidence="4 5" id="KW-0687">Ribonucleoprotein</keyword>
<keyword evidence="2 5" id="KW-0694">RNA-binding</keyword>
<gene>
    <name evidence="5 7" type="primary">rplY</name>
    <name evidence="7" type="ORF">ERCICURT3053_439</name>
</gene>
<evidence type="ECO:0000256" key="1">
    <source>
        <dbReference type="ARBA" id="ARBA00022730"/>
    </source>
</evidence>
<comment type="function">
    <text evidence="5">This is one of the proteins that binds to the 5S RNA in the ribosome where it forms part of the central protuberance.</text>
</comment>
<dbReference type="SUPFAM" id="SSF50715">
    <property type="entry name" value="Ribosomal protein L25-like"/>
    <property type="match status" value="1"/>
</dbReference>
<dbReference type="InterPro" id="IPR029751">
    <property type="entry name" value="Ribosomal_L25_dom"/>
</dbReference>
<feature type="domain" description="Large ribosomal subunit protein bL25 L25" evidence="6">
    <location>
        <begin position="4"/>
        <end position="91"/>
    </location>
</feature>
<dbReference type="GO" id="GO:0008097">
    <property type="term" value="F:5S rRNA binding"/>
    <property type="evidence" value="ECO:0007669"/>
    <property type="project" value="InterPro"/>
</dbReference>
<dbReference type="GO" id="GO:0022625">
    <property type="term" value="C:cytosolic large ribosomal subunit"/>
    <property type="evidence" value="ECO:0007669"/>
    <property type="project" value="TreeGrafter"/>
</dbReference>
<dbReference type="FunFam" id="2.40.240.10:FF:000002">
    <property type="entry name" value="50S ribosomal protein L25"/>
    <property type="match status" value="1"/>
</dbReference>
<sequence length="105" mass="12144">MLIIHASIRQKCGKSSSRRLRISNRFPAIVYGGNEPLFAIEIAEKFVINLQLETSFYKNVISLVVDGIETKVRVQAMQRHPFKPKIHHIDFMRIVESSNLSRYES</sequence>
<evidence type="ECO:0000256" key="3">
    <source>
        <dbReference type="ARBA" id="ARBA00022980"/>
    </source>
</evidence>
<evidence type="ECO:0000256" key="5">
    <source>
        <dbReference type="HAMAP-Rule" id="MF_01336"/>
    </source>
</evidence>
<dbReference type="InterPro" id="IPR020056">
    <property type="entry name" value="Rbsml_bL25/Gln-tRNA_synth_N"/>
</dbReference>
<protein>
    <recommendedName>
        <fullName evidence="5">Large ribosomal subunit protein bL25</fullName>
    </recommendedName>
</protein>
<dbReference type="PANTHER" id="PTHR33284:SF1">
    <property type="entry name" value="RIBOSOMAL PROTEIN L25_GLN-TRNA SYNTHETASE, ANTI-CODON-BINDING DOMAIN-CONTAINING PROTEIN"/>
    <property type="match status" value="1"/>
</dbReference>
<evidence type="ECO:0000259" key="6">
    <source>
        <dbReference type="Pfam" id="PF01386"/>
    </source>
</evidence>
<dbReference type="Pfam" id="PF01386">
    <property type="entry name" value="Ribosomal_L25p"/>
    <property type="match status" value="1"/>
</dbReference>
<name>A0A451CZH7_9GAMM</name>
<comment type="subunit">
    <text evidence="5">Part of the 50S ribosomal subunit; part of the 5S rRNA/L5/L18/L25 subcomplex. Contacts the 5S rRNA. Binds to the 5S rRNA independently of L5 and L18.</text>
</comment>
<evidence type="ECO:0000313" key="8">
    <source>
        <dbReference type="Proteomes" id="UP000294364"/>
    </source>
</evidence>
<reference evidence="7 8" key="1">
    <citation type="submission" date="2019-02" db="EMBL/GenBank/DDBJ databases">
        <authorList>
            <person name="Manzano-Marin A."/>
            <person name="Manzano-Marin A."/>
        </authorList>
    </citation>
    <scope>NUCLEOTIDE SEQUENCE [LARGE SCALE GENOMIC DNA]</scope>
    <source>
        <strain evidence="7 8">ErCicurtihirsuta</strain>
    </source>
</reference>
<dbReference type="CDD" id="cd00495">
    <property type="entry name" value="Ribosomal_L25_TL5_CTC"/>
    <property type="match status" value="1"/>
</dbReference>